<dbReference type="GO" id="GO:0032190">
    <property type="term" value="F:acrosin binding"/>
    <property type="evidence" value="ECO:0007669"/>
    <property type="project" value="TreeGrafter"/>
</dbReference>
<evidence type="ECO:0000259" key="15">
    <source>
        <dbReference type="PROSITE" id="PS51034"/>
    </source>
</evidence>
<keyword evidence="9 14" id="KW-0732">Signal</keyword>
<dbReference type="GO" id="GO:0035804">
    <property type="term" value="F:structural constituent of egg coat"/>
    <property type="evidence" value="ECO:0007669"/>
    <property type="project" value="UniProtKB-UniRule"/>
</dbReference>
<evidence type="ECO:0000256" key="7">
    <source>
        <dbReference type="ARBA" id="ARBA00022685"/>
    </source>
</evidence>
<dbReference type="GO" id="GO:2000344">
    <property type="term" value="P:positive regulation of acrosome reaction"/>
    <property type="evidence" value="ECO:0007669"/>
    <property type="project" value="UniProtKB-UniRule"/>
</dbReference>
<keyword evidence="11" id="KW-0472">Membrane</keyword>
<dbReference type="GO" id="GO:0005886">
    <property type="term" value="C:plasma membrane"/>
    <property type="evidence" value="ECO:0007669"/>
    <property type="project" value="UniProtKB-SubCell"/>
</dbReference>
<dbReference type="InterPro" id="IPR042235">
    <property type="entry name" value="ZP-C_dom"/>
</dbReference>
<evidence type="ECO:0000256" key="1">
    <source>
        <dbReference type="ARBA" id="ARBA00004498"/>
    </source>
</evidence>
<keyword evidence="5 14" id="KW-0964">Secreted</keyword>
<organism evidence="16 17">
    <name type="scientific">Apaloderma vittatum</name>
    <name type="common">Bar-tailed trogon</name>
    <dbReference type="NCBI Taxonomy" id="57397"/>
    <lineage>
        <taxon>Eukaryota</taxon>
        <taxon>Metazoa</taxon>
        <taxon>Chordata</taxon>
        <taxon>Craniata</taxon>
        <taxon>Vertebrata</taxon>
        <taxon>Euteleostomi</taxon>
        <taxon>Archelosauria</taxon>
        <taxon>Archosauria</taxon>
        <taxon>Dinosauria</taxon>
        <taxon>Saurischia</taxon>
        <taxon>Theropoda</taxon>
        <taxon>Coelurosauria</taxon>
        <taxon>Aves</taxon>
        <taxon>Neognathae</taxon>
        <taxon>Neoaves</taxon>
        <taxon>Telluraves</taxon>
        <taxon>Coraciimorphae</taxon>
        <taxon>Trogoniformes</taxon>
        <taxon>Trogonidae</taxon>
        <taxon>Apaloderma</taxon>
    </lineage>
</organism>
<dbReference type="GO" id="GO:0035805">
    <property type="term" value="C:egg coat"/>
    <property type="evidence" value="ECO:0007669"/>
    <property type="project" value="UniProtKB-SubCell"/>
</dbReference>
<dbReference type="Pfam" id="PF00100">
    <property type="entry name" value="Zona_pellucida"/>
    <property type="match status" value="1"/>
</dbReference>
<evidence type="ECO:0000256" key="11">
    <source>
        <dbReference type="ARBA" id="ARBA00023136"/>
    </source>
</evidence>
<dbReference type="InterPro" id="IPR055355">
    <property type="entry name" value="ZP-C"/>
</dbReference>
<dbReference type="Gene3D" id="2.60.40.4100">
    <property type="entry name" value="Zona pellucida, ZP-C domain"/>
    <property type="match status" value="1"/>
</dbReference>
<evidence type="ECO:0000256" key="5">
    <source>
        <dbReference type="ARBA" id="ARBA00022525"/>
    </source>
</evidence>
<keyword evidence="4 14" id="KW-1003">Cell membrane</keyword>
<feature type="non-terminal residue" evidence="16">
    <location>
        <position position="1"/>
    </location>
</feature>
<keyword evidence="17" id="KW-1185">Reference proteome</keyword>
<dbReference type="Pfam" id="PF23344">
    <property type="entry name" value="ZP-N"/>
    <property type="match status" value="1"/>
</dbReference>
<keyword evidence="12 14" id="KW-1015">Disulfide bond</keyword>
<reference evidence="16 17" key="1">
    <citation type="submission" date="2014-04" db="EMBL/GenBank/DDBJ databases">
        <title>Genome evolution of avian class.</title>
        <authorList>
            <person name="Zhang G."/>
            <person name="Li C."/>
        </authorList>
    </citation>
    <scope>NUCLEOTIDE SEQUENCE [LARGE SCALE GENOMIC DNA]</scope>
    <source>
        <strain evidence="16">BGI_N311</strain>
    </source>
</reference>
<keyword evidence="10" id="KW-1133">Transmembrane helix</keyword>
<evidence type="ECO:0000313" key="16">
    <source>
        <dbReference type="EMBL" id="KFP91869.1"/>
    </source>
</evidence>
<evidence type="ECO:0000256" key="12">
    <source>
        <dbReference type="ARBA" id="ARBA00023157"/>
    </source>
</evidence>
<dbReference type="GO" id="GO:0007339">
    <property type="term" value="P:binding of sperm to zona pellucida"/>
    <property type="evidence" value="ECO:0007669"/>
    <property type="project" value="UniProtKB-UniRule"/>
</dbReference>
<evidence type="ECO:0000256" key="13">
    <source>
        <dbReference type="ARBA" id="ARBA00023180"/>
    </source>
</evidence>
<dbReference type="FunFam" id="2.60.40.3210:FF:000001">
    <property type="entry name" value="Zona pellucida sperm-binding protein 3"/>
    <property type="match status" value="1"/>
</dbReference>
<sequence>VMVQCQEAQLVVTVHRDLFGTGRLVNAADLTLGPSACKHSSLNPAQNTIMFTAGLHECGSIVQITPDSLIYRTLLSYDPSPASNPVIIRSNPAVIPIECHYPRRENVSSNAIRPTWAPFSSALSAEERLVFSLRLMNEDWTAERPFTGFQLGDVLNIQAEVGTESHVPLRLFVDSCVAALSPGTDSSPHYSVIDFNGSTFITPRPREDVLRFKIDVFRFAGDDRNLIYITCHLKVTPVDQAPDPLNKACSFNKA</sequence>
<keyword evidence="8" id="KW-0812">Transmembrane</keyword>
<gene>
    <name evidence="16" type="ORF">N311_05547</name>
</gene>
<comment type="subcellular location">
    <subcellularLocation>
        <location evidence="1">Secreted</location>
        <location evidence="1">Extracellular space</location>
        <location evidence="1">Extracellular matrix</location>
    </subcellularLocation>
    <subcellularLocation>
        <location evidence="14">Zona pellucida</location>
    </subcellularLocation>
    <subcellularLocation>
        <location evidence="14">Cell membrane</location>
        <topology evidence="14">Single-pass type I membrane protein</topology>
    </subcellularLocation>
</comment>
<dbReference type="GO" id="GO:0035803">
    <property type="term" value="P:egg coat formation"/>
    <property type="evidence" value="ECO:0007669"/>
    <property type="project" value="UniProtKB-UniRule"/>
</dbReference>
<dbReference type="InterPro" id="IPR001507">
    <property type="entry name" value="ZP_dom"/>
</dbReference>
<keyword evidence="6 14" id="KW-0272">Extracellular matrix</keyword>
<evidence type="ECO:0000313" key="17">
    <source>
        <dbReference type="Proteomes" id="UP000054244"/>
    </source>
</evidence>
<dbReference type="AlphaFoldDB" id="A0A091NSE7"/>
<proteinExistence type="inferred from homology"/>
<evidence type="ECO:0000256" key="6">
    <source>
        <dbReference type="ARBA" id="ARBA00022530"/>
    </source>
</evidence>
<dbReference type="Proteomes" id="UP000054244">
    <property type="component" value="Unassembled WGS sequence"/>
</dbReference>
<dbReference type="PROSITE" id="PS51034">
    <property type="entry name" value="ZP_2"/>
    <property type="match status" value="1"/>
</dbReference>
<dbReference type="EMBL" id="KL391777">
    <property type="protein sequence ID" value="KFP91869.1"/>
    <property type="molecule type" value="Genomic_DNA"/>
</dbReference>
<evidence type="ECO:0000256" key="2">
    <source>
        <dbReference type="ARBA" id="ARBA00006735"/>
    </source>
</evidence>
<evidence type="ECO:0000256" key="3">
    <source>
        <dbReference type="ARBA" id="ARBA00017980"/>
    </source>
</evidence>
<feature type="non-terminal residue" evidence="16">
    <location>
        <position position="254"/>
    </location>
</feature>
<comment type="PTM">
    <text evidence="14">Proteolytically cleaved before the transmembrane segment to yield the secreted ectodomain incorporated in the zona pellucida.</text>
</comment>
<keyword evidence="13" id="KW-0325">Glycoprotein</keyword>
<evidence type="ECO:0000256" key="8">
    <source>
        <dbReference type="ARBA" id="ARBA00022692"/>
    </source>
</evidence>
<evidence type="ECO:0000256" key="4">
    <source>
        <dbReference type="ARBA" id="ARBA00022475"/>
    </source>
</evidence>
<keyword evidence="7 14" id="KW-0165">Cleavage on pair of basic residues</keyword>
<protein>
    <recommendedName>
        <fullName evidence="3 14">Zona pellucida sperm-binding protein 3</fullName>
    </recommendedName>
</protein>
<dbReference type="SMART" id="SM00241">
    <property type="entry name" value="ZP"/>
    <property type="match status" value="1"/>
</dbReference>
<accession>A0A091NSE7</accession>
<dbReference type="PRINTS" id="PR00023">
    <property type="entry name" value="ZPELLUCIDA"/>
</dbReference>
<evidence type="ECO:0000256" key="14">
    <source>
        <dbReference type="RuleBase" id="RU367066"/>
    </source>
</evidence>
<feature type="domain" description="ZP" evidence="15">
    <location>
        <begin position="4"/>
        <end position="254"/>
    </location>
</feature>
<comment type="similarity">
    <text evidence="2 14">Belongs to the ZP domain family. ZPC subfamily.</text>
</comment>
<comment type="domain">
    <text evidence="14">The ZP domain is involved in the polymerization of the ZP proteins to form the zona pellucida.</text>
</comment>
<dbReference type="PANTHER" id="PTHR11576:SF2">
    <property type="entry name" value="ZONA PELLUCIDA SPERM-BINDING PROTEIN 3"/>
    <property type="match status" value="1"/>
</dbReference>
<dbReference type="FunFam" id="2.60.40.4100:FF:000002">
    <property type="entry name" value="Zona pellucida sperm-binding protein 3"/>
    <property type="match status" value="1"/>
</dbReference>
<evidence type="ECO:0000256" key="9">
    <source>
        <dbReference type="ARBA" id="ARBA00022729"/>
    </source>
</evidence>
<evidence type="ECO:0000256" key="10">
    <source>
        <dbReference type="ARBA" id="ARBA00022989"/>
    </source>
</evidence>
<comment type="function">
    <text evidence="14">Component of the zona pellucida, an extracellular matrix surrounding oocytes which mediates sperm binding, induction of the acrosome reaction and prevents post-fertilization polyspermy. The zona pellucida is composed of 3 to 4 glycoproteins, ZP1, ZP2, ZP3, and ZP4. ZP3 is essential for sperm binding and zona matrix formation.</text>
</comment>
<dbReference type="PANTHER" id="PTHR11576">
    <property type="entry name" value="ZONA PELLUCIDA SPERM-BINDING PROTEIN 3"/>
    <property type="match status" value="1"/>
</dbReference>
<dbReference type="InterPro" id="IPR048290">
    <property type="entry name" value="ZP_chr"/>
</dbReference>
<dbReference type="Gene3D" id="2.60.40.3210">
    <property type="entry name" value="Zona pellucida, ZP-N domain"/>
    <property type="match status" value="1"/>
</dbReference>
<name>A0A091NSE7_APAVI</name>
<dbReference type="InterPro" id="IPR055356">
    <property type="entry name" value="ZP-N"/>
</dbReference>